<gene>
    <name evidence="1" type="ORF">EDD79_10515</name>
</gene>
<dbReference type="AlphaFoldDB" id="A0A4R2T0R2"/>
<dbReference type="EMBL" id="SLYC01000051">
    <property type="protein sequence ID" value="TCP96449.1"/>
    <property type="molecule type" value="Genomic_DNA"/>
</dbReference>
<evidence type="ECO:0000313" key="2">
    <source>
        <dbReference type="Proteomes" id="UP000295504"/>
    </source>
</evidence>
<proteinExistence type="predicted"/>
<evidence type="ECO:0000313" key="1">
    <source>
        <dbReference type="EMBL" id="TCP96449.1"/>
    </source>
</evidence>
<sequence>MEFILQSFFTILRESGVRISVGESIVAMNAIKLIGYSDRESFKHTLSTCLIKTIEEKEIFEKSFELFFSAHMFESQLDDYNEYSSDEIKEELSEISKNILDGDKAGLMTIVRKALQNVDFRDLKRITQQGLYIRKVMDQKGIRDLEQDIGMLAEYNFPGAGRMTMLLEKTKRELVEYIDSYVSQQYNLHNDFNDRVNEETRIRDTTFSKIDQKKASDMSRVIQILAKQLYALHSRRRKNYKRGTLDIRKTLRKNSSYQGYIFVPQYKYKKIQRPEIFVICDISNSVQNMSRFMLLFVYSLNKTLLKVRSFALCSNLTEVSHVFKHNSGEIAIDKIHRGEDIDISMGPTDYGQAFKDFKEQYLSTVKSTSTVIILGDARNNEGDPKSKLLKEIQDQCKTLIWLNPEVETMWGAGDSVMDEYRKYCDIAQECNSINHLHKTLDLILRS</sequence>
<dbReference type="InterPro" id="IPR008912">
    <property type="entry name" value="Uncharacterised_CoxE"/>
</dbReference>
<dbReference type="PIRSF" id="PIRSF010256">
    <property type="entry name" value="CoxE_vWa"/>
    <property type="match status" value="1"/>
</dbReference>
<accession>A0A4R2T0R2</accession>
<evidence type="ECO:0008006" key="3">
    <source>
        <dbReference type="Google" id="ProtNLM"/>
    </source>
</evidence>
<dbReference type="InterPro" id="IPR011195">
    <property type="entry name" value="UCP010256"/>
</dbReference>
<dbReference type="Pfam" id="PF05762">
    <property type="entry name" value="VWA_CoxE"/>
    <property type="match status" value="1"/>
</dbReference>
<dbReference type="PANTHER" id="PTHR39338:SF5">
    <property type="entry name" value="BLR6139 PROTEIN"/>
    <property type="match status" value="1"/>
</dbReference>
<keyword evidence="2" id="KW-1185">Reference proteome</keyword>
<reference evidence="1 2" key="1">
    <citation type="submission" date="2019-03" db="EMBL/GenBank/DDBJ databases">
        <title>Genomic Encyclopedia of Type Strains, Phase IV (KMG-IV): sequencing the most valuable type-strain genomes for metagenomic binning, comparative biology and taxonomic classification.</title>
        <authorList>
            <person name="Goeker M."/>
        </authorList>
    </citation>
    <scope>NUCLEOTIDE SEQUENCE [LARGE SCALE GENOMIC DNA]</scope>
    <source>
        <strain evidence="1 2">DSM 100013</strain>
    </source>
</reference>
<dbReference type="OrthoDB" id="9790469at2"/>
<dbReference type="RefSeq" id="WP_132849566.1">
    <property type="nucleotide sequence ID" value="NZ_CP058648.1"/>
</dbReference>
<comment type="caution">
    <text evidence="1">The sequence shown here is derived from an EMBL/GenBank/DDBJ whole genome shotgun (WGS) entry which is preliminary data.</text>
</comment>
<name>A0A4R2T0R2_9FIRM</name>
<organism evidence="1 2">
    <name type="scientific">Serpentinicella alkaliphila</name>
    <dbReference type="NCBI Taxonomy" id="1734049"/>
    <lineage>
        <taxon>Bacteria</taxon>
        <taxon>Bacillati</taxon>
        <taxon>Bacillota</taxon>
        <taxon>Clostridia</taxon>
        <taxon>Peptostreptococcales</taxon>
        <taxon>Natronincolaceae</taxon>
        <taxon>Serpentinicella</taxon>
    </lineage>
</organism>
<dbReference type="Proteomes" id="UP000295504">
    <property type="component" value="Unassembled WGS sequence"/>
</dbReference>
<protein>
    <recommendedName>
        <fullName evidence="3">VWA domain containing CoxE-like protein</fullName>
    </recommendedName>
</protein>
<dbReference type="PANTHER" id="PTHR39338">
    <property type="entry name" value="BLL5662 PROTEIN-RELATED"/>
    <property type="match status" value="1"/>
</dbReference>